<gene>
    <name evidence="2" type="ORF">APZ42_031560</name>
</gene>
<protein>
    <submittedName>
        <fullName evidence="2">Uncharacterized protein</fullName>
    </submittedName>
</protein>
<feature type="chain" id="PRO_5013334676" evidence="1">
    <location>
        <begin position="16"/>
        <end position="184"/>
    </location>
</feature>
<proteinExistence type="predicted"/>
<sequence>MMSILLFPKSPVLLAIHVPCGWKRNTSILTSGVGKLQVNQECQLKSMHMNVKNCELPDCDMSSWLQVTADQLINFRLAEVTLETECANCTISSSIGDIPGGINGSVSHNLVTIVWKESLREVQKCELRLMETGHSLINTLPYEIDKLLAISLHPVLTPHPMSTAAAIAEIIKKNIASTLEILFT</sequence>
<dbReference type="AlphaFoldDB" id="A0A164MRU1"/>
<accession>A0A164MRU1</accession>
<name>A0A164MRU1_9CRUS</name>
<feature type="signal peptide" evidence="1">
    <location>
        <begin position="1"/>
        <end position="15"/>
    </location>
</feature>
<dbReference type="EMBL" id="LRGB01002969">
    <property type="protein sequence ID" value="KZS05298.1"/>
    <property type="molecule type" value="Genomic_DNA"/>
</dbReference>
<evidence type="ECO:0000256" key="1">
    <source>
        <dbReference type="SAM" id="SignalP"/>
    </source>
</evidence>
<reference evidence="2 3" key="1">
    <citation type="submission" date="2016-03" db="EMBL/GenBank/DDBJ databases">
        <title>EvidentialGene: Evidence-directed Construction of Genes on Genomes.</title>
        <authorList>
            <person name="Gilbert D.G."/>
            <person name="Choi J.-H."/>
            <person name="Mockaitis K."/>
            <person name="Colbourne J."/>
            <person name="Pfrender M."/>
        </authorList>
    </citation>
    <scope>NUCLEOTIDE SEQUENCE [LARGE SCALE GENOMIC DNA]</scope>
    <source>
        <strain evidence="2 3">Xinb3</strain>
        <tissue evidence="2">Complete organism</tissue>
    </source>
</reference>
<keyword evidence="3" id="KW-1185">Reference proteome</keyword>
<keyword evidence="1" id="KW-0732">Signal</keyword>
<organism evidence="2 3">
    <name type="scientific">Daphnia magna</name>
    <dbReference type="NCBI Taxonomy" id="35525"/>
    <lineage>
        <taxon>Eukaryota</taxon>
        <taxon>Metazoa</taxon>
        <taxon>Ecdysozoa</taxon>
        <taxon>Arthropoda</taxon>
        <taxon>Crustacea</taxon>
        <taxon>Branchiopoda</taxon>
        <taxon>Diplostraca</taxon>
        <taxon>Cladocera</taxon>
        <taxon>Anomopoda</taxon>
        <taxon>Daphniidae</taxon>
        <taxon>Daphnia</taxon>
    </lineage>
</organism>
<dbReference type="Proteomes" id="UP000076858">
    <property type="component" value="Unassembled WGS sequence"/>
</dbReference>
<evidence type="ECO:0000313" key="2">
    <source>
        <dbReference type="EMBL" id="KZS05298.1"/>
    </source>
</evidence>
<comment type="caution">
    <text evidence="2">The sequence shown here is derived from an EMBL/GenBank/DDBJ whole genome shotgun (WGS) entry which is preliminary data.</text>
</comment>
<evidence type="ECO:0000313" key="3">
    <source>
        <dbReference type="Proteomes" id="UP000076858"/>
    </source>
</evidence>